<name>A2F455_TRIV3</name>
<organism evidence="2 3">
    <name type="scientific">Trichomonas vaginalis (strain ATCC PRA-98 / G3)</name>
    <dbReference type="NCBI Taxonomy" id="412133"/>
    <lineage>
        <taxon>Eukaryota</taxon>
        <taxon>Metamonada</taxon>
        <taxon>Parabasalia</taxon>
        <taxon>Trichomonadida</taxon>
        <taxon>Trichomonadidae</taxon>
        <taxon>Trichomonas</taxon>
    </lineage>
</organism>
<feature type="transmembrane region" description="Helical" evidence="1">
    <location>
        <begin position="250"/>
        <end position="267"/>
    </location>
</feature>
<reference evidence="2" key="1">
    <citation type="submission" date="2006-10" db="EMBL/GenBank/DDBJ databases">
        <authorList>
            <person name="Amadeo P."/>
            <person name="Zhao Q."/>
            <person name="Wortman J."/>
            <person name="Fraser-Liggett C."/>
            <person name="Carlton J."/>
        </authorList>
    </citation>
    <scope>NUCLEOTIDE SEQUENCE</scope>
    <source>
        <strain evidence="2">G3</strain>
    </source>
</reference>
<keyword evidence="1" id="KW-0812">Transmembrane</keyword>
<evidence type="ECO:0000256" key="1">
    <source>
        <dbReference type="SAM" id="Phobius"/>
    </source>
</evidence>
<feature type="transmembrane region" description="Helical" evidence="1">
    <location>
        <begin position="62"/>
        <end position="86"/>
    </location>
</feature>
<keyword evidence="1" id="KW-0472">Membrane</keyword>
<accession>A2F455</accession>
<feature type="transmembrane region" description="Helical" evidence="1">
    <location>
        <begin position="311"/>
        <end position="336"/>
    </location>
</feature>
<dbReference type="AlphaFoldDB" id="A2F455"/>
<dbReference type="InParanoid" id="A2F455"/>
<dbReference type="KEGG" id="tva:4758121"/>
<protein>
    <submittedName>
        <fullName evidence="2">Uncharacterized protein</fullName>
    </submittedName>
</protein>
<keyword evidence="3" id="KW-1185">Reference proteome</keyword>
<dbReference type="Proteomes" id="UP000001542">
    <property type="component" value="Unassembled WGS sequence"/>
</dbReference>
<gene>
    <name evidence="2" type="ORF">TVAG_179730</name>
</gene>
<feature type="transmembrane region" description="Helical" evidence="1">
    <location>
        <begin position="92"/>
        <end position="109"/>
    </location>
</feature>
<feature type="transmembrane region" description="Helical" evidence="1">
    <location>
        <begin position="159"/>
        <end position="177"/>
    </location>
</feature>
<sequence>MKAPLSSYLFTDLKFAQFTNDLLKEFSIGNKQTKTTENPPPIRIPISSISQRVINYMYNIKLINSILAIFLSAMISLAICCCVKPSMINNTIYFDICSIIVILYFGAATASNSSINRKTGLIFAFVFGLIFFVVISYLSLGPFDIRPLILSQISIPARLVNVITSLIATYIAYSLYYPCLKLHQIYRSLITLNYDIFRWQLCQEAYNLYKPFYRTIFKSIHRLTPFLTISFIAARWYLVHIPRLDMIADISYLSLQLLISIFLFLMTKPGLRLILNDPYKYLTEFDKTRNFDHGKRFFKVLNRSLDMLPNYATALVTFPLVVAFCCVVYGISYLMSGTSQEIARVLPLFVVAVSDLAISCNKISGSFGV</sequence>
<dbReference type="SMR" id="A2F455"/>
<reference evidence="2" key="2">
    <citation type="journal article" date="2007" name="Science">
        <title>Draft genome sequence of the sexually transmitted pathogen Trichomonas vaginalis.</title>
        <authorList>
            <person name="Carlton J.M."/>
            <person name="Hirt R.P."/>
            <person name="Silva J.C."/>
            <person name="Delcher A.L."/>
            <person name="Schatz M."/>
            <person name="Zhao Q."/>
            <person name="Wortman J.R."/>
            <person name="Bidwell S.L."/>
            <person name="Alsmark U.C.M."/>
            <person name="Besteiro S."/>
            <person name="Sicheritz-Ponten T."/>
            <person name="Noel C.J."/>
            <person name="Dacks J.B."/>
            <person name="Foster P.G."/>
            <person name="Simillion C."/>
            <person name="Van de Peer Y."/>
            <person name="Miranda-Saavedra D."/>
            <person name="Barton G.J."/>
            <person name="Westrop G.D."/>
            <person name="Mueller S."/>
            <person name="Dessi D."/>
            <person name="Fiori P.L."/>
            <person name="Ren Q."/>
            <person name="Paulsen I."/>
            <person name="Zhang H."/>
            <person name="Bastida-Corcuera F.D."/>
            <person name="Simoes-Barbosa A."/>
            <person name="Brown M.T."/>
            <person name="Hayes R.D."/>
            <person name="Mukherjee M."/>
            <person name="Okumura C.Y."/>
            <person name="Schneider R."/>
            <person name="Smith A.J."/>
            <person name="Vanacova S."/>
            <person name="Villalvazo M."/>
            <person name="Haas B.J."/>
            <person name="Pertea M."/>
            <person name="Feldblyum T.V."/>
            <person name="Utterback T.R."/>
            <person name="Shu C.L."/>
            <person name="Osoegawa K."/>
            <person name="de Jong P.J."/>
            <person name="Hrdy I."/>
            <person name="Horvathova L."/>
            <person name="Zubacova Z."/>
            <person name="Dolezal P."/>
            <person name="Malik S.B."/>
            <person name="Logsdon J.M. Jr."/>
            <person name="Henze K."/>
            <person name="Gupta A."/>
            <person name="Wang C.C."/>
            <person name="Dunne R.L."/>
            <person name="Upcroft J.A."/>
            <person name="Upcroft P."/>
            <person name="White O."/>
            <person name="Salzberg S.L."/>
            <person name="Tang P."/>
            <person name="Chiu C.-H."/>
            <person name="Lee Y.-S."/>
            <person name="Embley T.M."/>
            <person name="Coombs G.H."/>
            <person name="Mottram J.C."/>
            <person name="Tachezy J."/>
            <person name="Fraser-Liggett C.M."/>
            <person name="Johnson P.J."/>
        </authorList>
    </citation>
    <scope>NUCLEOTIDE SEQUENCE [LARGE SCALE GENOMIC DNA]</scope>
    <source>
        <strain evidence="2">G3</strain>
    </source>
</reference>
<dbReference type="EMBL" id="DS113606">
    <property type="protein sequence ID" value="EAY00302.1"/>
    <property type="molecule type" value="Genomic_DNA"/>
</dbReference>
<dbReference type="RefSeq" id="XP_001313231.1">
    <property type="nucleotide sequence ID" value="XM_001313230.1"/>
</dbReference>
<proteinExistence type="predicted"/>
<feature type="transmembrane region" description="Helical" evidence="1">
    <location>
        <begin position="121"/>
        <end position="139"/>
    </location>
</feature>
<evidence type="ECO:0000313" key="3">
    <source>
        <dbReference type="Proteomes" id="UP000001542"/>
    </source>
</evidence>
<dbReference type="VEuPathDB" id="TrichDB:TVAG_179730"/>
<dbReference type="OrthoDB" id="10538104at2759"/>
<keyword evidence="1" id="KW-1133">Transmembrane helix</keyword>
<dbReference type="VEuPathDB" id="TrichDB:TVAGG3_1002260"/>
<evidence type="ECO:0000313" key="2">
    <source>
        <dbReference type="EMBL" id="EAY00302.1"/>
    </source>
</evidence>